<evidence type="ECO:0000256" key="2">
    <source>
        <dbReference type="ARBA" id="ARBA00022603"/>
    </source>
</evidence>
<dbReference type="InterPro" id="IPR051537">
    <property type="entry name" value="DNA_Adenine_Mtase"/>
</dbReference>
<dbReference type="CDD" id="cd02440">
    <property type="entry name" value="AdoMet_MTases"/>
    <property type="match status" value="1"/>
</dbReference>
<keyword evidence="4" id="KW-0949">S-adenosyl-L-methionine</keyword>
<gene>
    <name evidence="9" type="ORF">EBO15_29700</name>
</gene>
<dbReference type="GO" id="GO:0009007">
    <property type="term" value="F:site-specific DNA-methyltransferase (adenine-specific) activity"/>
    <property type="evidence" value="ECO:0007669"/>
    <property type="project" value="UniProtKB-EC"/>
</dbReference>
<keyword evidence="3" id="KW-0808">Transferase</keyword>
<organism evidence="9 10">
    <name type="scientific">Actinomadura harenae</name>
    <dbReference type="NCBI Taxonomy" id="2483351"/>
    <lineage>
        <taxon>Bacteria</taxon>
        <taxon>Bacillati</taxon>
        <taxon>Actinomycetota</taxon>
        <taxon>Actinomycetes</taxon>
        <taxon>Streptosporangiales</taxon>
        <taxon>Thermomonosporaceae</taxon>
        <taxon>Actinomadura</taxon>
    </lineage>
</organism>
<accession>A0A3M2LQT8</accession>
<keyword evidence="5" id="KW-0680">Restriction system</keyword>
<dbReference type="Pfam" id="PF02384">
    <property type="entry name" value="N6_Mtase"/>
    <property type="match status" value="1"/>
</dbReference>
<proteinExistence type="predicted"/>
<name>A0A3M2LQT8_9ACTN</name>
<evidence type="ECO:0000256" key="5">
    <source>
        <dbReference type="ARBA" id="ARBA00022747"/>
    </source>
</evidence>
<evidence type="ECO:0000313" key="9">
    <source>
        <dbReference type="EMBL" id="RMI39446.1"/>
    </source>
</evidence>
<dbReference type="AlphaFoldDB" id="A0A3M2LQT8"/>
<dbReference type="GO" id="GO:0008170">
    <property type="term" value="F:N-methyltransferase activity"/>
    <property type="evidence" value="ECO:0007669"/>
    <property type="project" value="InterPro"/>
</dbReference>
<feature type="domain" description="DNA methylase adenine-specific" evidence="8">
    <location>
        <begin position="116"/>
        <end position="429"/>
    </location>
</feature>
<keyword evidence="10" id="KW-1185">Reference proteome</keyword>
<evidence type="ECO:0000256" key="4">
    <source>
        <dbReference type="ARBA" id="ARBA00022691"/>
    </source>
</evidence>
<dbReference type="PANTHER" id="PTHR42933:SF3">
    <property type="entry name" value="TYPE I RESTRICTION ENZYME MJAVIII METHYLASE SUBUNIT"/>
    <property type="match status" value="1"/>
</dbReference>
<evidence type="ECO:0000256" key="3">
    <source>
        <dbReference type="ARBA" id="ARBA00022679"/>
    </source>
</evidence>
<comment type="catalytic activity">
    <reaction evidence="6">
        <text>a 2'-deoxyadenosine in DNA + S-adenosyl-L-methionine = an N(6)-methyl-2'-deoxyadenosine in DNA + S-adenosyl-L-homocysteine + H(+)</text>
        <dbReference type="Rhea" id="RHEA:15197"/>
        <dbReference type="Rhea" id="RHEA-COMP:12418"/>
        <dbReference type="Rhea" id="RHEA-COMP:12419"/>
        <dbReference type="ChEBI" id="CHEBI:15378"/>
        <dbReference type="ChEBI" id="CHEBI:57856"/>
        <dbReference type="ChEBI" id="CHEBI:59789"/>
        <dbReference type="ChEBI" id="CHEBI:90615"/>
        <dbReference type="ChEBI" id="CHEBI:90616"/>
        <dbReference type="EC" id="2.1.1.72"/>
    </reaction>
</comment>
<dbReference type="GO" id="GO:0009307">
    <property type="term" value="P:DNA restriction-modification system"/>
    <property type="evidence" value="ECO:0007669"/>
    <property type="project" value="UniProtKB-KW"/>
</dbReference>
<dbReference type="PRINTS" id="PR00507">
    <property type="entry name" value="N12N6MTFRASE"/>
</dbReference>
<dbReference type="SUPFAM" id="SSF53335">
    <property type="entry name" value="S-adenosyl-L-methionine-dependent methyltransferases"/>
    <property type="match status" value="1"/>
</dbReference>
<dbReference type="PROSITE" id="PS00092">
    <property type="entry name" value="N6_MTASE"/>
    <property type="match status" value="1"/>
</dbReference>
<evidence type="ECO:0000256" key="7">
    <source>
        <dbReference type="SAM" id="MobiDB-lite"/>
    </source>
</evidence>
<dbReference type="InterPro" id="IPR002052">
    <property type="entry name" value="DNA_methylase_N6_adenine_CS"/>
</dbReference>
<dbReference type="PANTHER" id="PTHR42933">
    <property type="entry name" value="SLR6095 PROTEIN"/>
    <property type="match status" value="1"/>
</dbReference>
<keyword evidence="2 9" id="KW-0489">Methyltransferase</keyword>
<evidence type="ECO:0000256" key="6">
    <source>
        <dbReference type="ARBA" id="ARBA00047942"/>
    </source>
</evidence>
<dbReference type="InterPro" id="IPR003356">
    <property type="entry name" value="DNA_methylase_A-5"/>
</dbReference>
<dbReference type="Gene3D" id="3.40.50.150">
    <property type="entry name" value="Vaccinia Virus protein VP39"/>
    <property type="match status" value="1"/>
</dbReference>
<evidence type="ECO:0000313" key="10">
    <source>
        <dbReference type="Proteomes" id="UP000282674"/>
    </source>
</evidence>
<evidence type="ECO:0000259" key="8">
    <source>
        <dbReference type="Pfam" id="PF02384"/>
    </source>
</evidence>
<dbReference type="EC" id="2.1.1.72" evidence="1"/>
<protein>
    <recommendedName>
        <fullName evidence="1">site-specific DNA-methyltransferase (adenine-specific)</fullName>
        <ecNumber evidence="1">2.1.1.72</ecNumber>
    </recommendedName>
</protein>
<sequence length="469" mass="52030">MRISCPVPKGAPPMTSEMQISVRALGDVLSFHDACRVVAGLMTLRDQARKHPQSGQGVWWNHLLTQAGKTQQQMGPLVRNCLLQSQDEEGRAFVPRLPPTADDALRRLVKAADRVDDLGDCLNQSFQDLSEMHAKAGDYFTRNDVARLMVAAVDPQEGQRVLDPVCGSAGLLIGAAQYVSERTGRASTLDLTGQDVHASMLHVARMNLTARNLDARLLEPMDSLAQPFESSYDIILANPPFNGSWSPDRRASDPSWWDAETAPPRDNANLAWILHILHALAPRGRAAILMAEGAATGARQVEQRFRGRLVDEDVVECVVALPPGLFTHSRAPCCLWLLNTDKGPHGDWGSSDRRGKVLFINARTAYEPVPGSRKRRLSPEGVEQVLHTLEAWREAAGQYRDEPGRCRSVHAEEIAGQRYDLQPPRYTDELSPDDAPDQRQIHELTAKLRDKFEEAHALEADLLRILDEL</sequence>
<dbReference type="GO" id="GO:0003677">
    <property type="term" value="F:DNA binding"/>
    <property type="evidence" value="ECO:0007669"/>
    <property type="project" value="InterPro"/>
</dbReference>
<dbReference type="EMBL" id="RFFG01000067">
    <property type="protein sequence ID" value="RMI39446.1"/>
    <property type="molecule type" value="Genomic_DNA"/>
</dbReference>
<feature type="region of interest" description="Disordered" evidence="7">
    <location>
        <begin position="417"/>
        <end position="437"/>
    </location>
</feature>
<comment type="caution">
    <text evidence="9">The sequence shown here is derived from an EMBL/GenBank/DDBJ whole genome shotgun (WGS) entry which is preliminary data.</text>
</comment>
<reference evidence="9 10" key="1">
    <citation type="submission" date="2018-10" db="EMBL/GenBank/DDBJ databases">
        <title>Isolation from soil.</title>
        <authorList>
            <person name="Hu J."/>
        </authorList>
    </citation>
    <scope>NUCLEOTIDE SEQUENCE [LARGE SCALE GENOMIC DNA]</scope>
    <source>
        <strain evidence="9 10">NEAU-Ht49</strain>
    </source>
</reference>
<dbReference type="GO" id="GO:0032259">
    <property type="term" value="P:methylation"/>
    <property type="evidence" value="ECO:0007669"/>
    <property type="project" value="UniProtKB-KW"/>
</dbReference>
<evidence type="ECO:0000256" key="1">
    <source>
        <dbReference type="ARBA" id="ARBA00011900"/>
    </source>
</evidence>
<dbReference type="Proteomes" id="UP000282674">
    <property type="component" value="Unassembled WGS sequence"/>
</dbReference>
<dbReference type="InterPro" id="IPR029063">
    <property type="entry name" value="SAM-dependent_MTases_sf"/>
</dbReference>